<evidence type="ECO:0000256" key="11">
    <source>
        <dbReference type="ARBA" id="ARBA00022842"/>
    </source>
</evidence>
<evidence type="ECO:0000256" key="17">
    <source>
        <dbReference type="ARBA" id="ARBA00048623"/>
    </source>
</evidence>
<evidence type="ECO:0000256" key="7">
    <source>
        <dbReference type="ARBA" id="ARBA00022475"/>
    </source>
</evidence>
<dbReference type="GO" id="GO:0005886">
    <property type="term" value="C:plasma membrane"/>
    <property type="evidence" value="ECO:0007669"/>
    <property type="project" value="UniProtKB-SubCell"/>
</dbReference>
<dbReference type="EMBL" id="VOTZ01000023">
    <property type="protein sequence ID" value="MCQ1539281.1"/>
    <property type="molecule type" value="Genomic_DNA"/>
</dbReference>
<keyword evidence="7 19" id="KW-1003">Cell membrane</keyword>
<organism evidence="20 21">
    <name type="scientific">Methanocalculus taiwanensis</name>
    <dbReference type="NCBI Taxonomy" id="106207"/>
    <lineage>
        <taxon>Archaea</taxon>
        <taxon>Methanobacteriati</taxon>
        <taxon>Methanobacteriota</taxon>
        <taxon>Stenosarchaea group</taxon>
        <taxon>Methanomicrobia</taxon>
        <taxon>Methanomicrobiales</taxon>
        <taxon>Methanocalculaceae</taxon>
        <taxon>Methanocalculus</taxon>
    </lineage>
</organism>
<dbReference type="Proteomes" id="UP001524383">
    <property type="component" value="Unassembled WGS sequence"/>
</dbReference>
<keyword evidence="21" id="KW-1185">Reference proteome</keyword>
<dbReference type="GO" id="GO:0051073">
    <property type="term" value="F:adenosylcobinamide-GDP ribazoletransferase activity"/>
    <property type="evidence" value="ECO:0007669"/>
    <property type="project" value="UniProtKB-UniRule"/>
</dbReference>
<keyword evidence="9 19" id="KW-0808">Transferase</keyword>
<comment type="catalytic activity">
    <reaction evidence="17 19">
        <text>alpha-ribazole + adenosylcob(III)inamide-GDP = adenosylcob(III)alamin + GMP + H(+)</text>
        <dbReference type="Rhea" id="RHEA:16049"/>
        <dbReference type="ChEBI" id="CHEBI:10329"/>
        <dbReference type="ChEBI" id="CHEBI:15378"/>
        <dbReference type="ChEBI" id="CHEBI:18408"/>
        <dbReference type="ChEBI" id="CHEBI:58115"/>
        <dbReference type="ChEBI" id="CHEBI:60487"/>
        <dbReference type="EC" id="2.7.8.26"/>
    </reaction>
</comment>
<evidence type="ECO:0000256" key="19">
    <source>
        <dbReference type="HAMAP-Rule" id="MF_00719"/>
    </source>
</evidence>
<evidence type="ECO:0000256" key="2">
    <source>
        <dbReference type="ARBA" id="ARBA00004651"/>
    </source>
</evidence>
<evidence type="ECO:0000256" key="5">
    <source>
        <dbReference type="ARBA" id="ARBA00013200"/>
    </source>
</evidence>
<evidence type="ECO:0000256" key="9">
    <source>
        <dbReference type="ARBA" id="ARBA00022679"/>
    </source>
</evidence>
<reference evidence="20 21" key="1">
    <citation type="submission" date="2019-08" db="EMBL/GenBank/DDBJ databases">
        <authorList>
            <person name="Chen S.-C."/>
            <person name="Lai M.-C."/>
            <person name="You Y.-T."/>
        </authorList>
    </citation>
    <scope>NUCLEOTIDE SEQUENCE [LARGE SCALE GENOMIC DNA]</scope>
    <source>
        <strain evidence="20 21">P2F9704a</strain>
    </source>
</reference>
<evidence type="ECO:0000256" key="16">
    <source>
        <dbReference type="ARBA" id="ARBA00032853"/>
    </source>
</evidence>
<dbReference type="PANTHER" id="PTHR34148:SF1">
    <property type="entry name" value="ADENOSYLCOBINAMIDE-GDP RIBAZOLETRANSFERASE"/>
    <property type="match status" value="1"/>
</dbReference>
<comment type="function">
    <text evidence="14 19">Joins adenosylcobinamide-GDP and alpha-ribazole to generate adenosylcobalamin (Ado-cobalamin). Also synthesizes adenosylcobalamin 5'-phosphate from adenosylcobinamide-GDP and alpha-ribazole 5'-phosphate.</text>
</comment>
<evidence type="ECO:0000256" key="10">
    <source>
        <dbReference type="ARBA" id="ARBA00022692"/>
    </source>
</evidence>
<comment type="pathway">
    <text evidence="3 19">Cofactor biosynthesis; adenosylcobalamin biosynthesis; adenosylcobalamin from cob(II)yrinate a,c-diamide: step 7/7.</text>
</comment>
<evidence type="ECO:0000256" key="3">
    <source>
        <dbReference type="ARBA" id="ARBA00004663"/>
    </source>
</evidence>
<dbReference type="Pfam" id="PF02654">
    <property type="entry name" value="CobS"/>
    <property type="match status" value="1"/>
</dbReference>
<proteinExistence type="inferred from homology"/>
<keyword evidence="12 19" id="KW-1133">Transmembrane helix</keyword>
<comment type="caution">
    <text evidence="20">The sequence shown here is derived from an EMBL/GenBank/DDBJ whole genome shotgun (WGS) entry which is preliminary data.</text>
</comment>
<evidence type="ECO:0000256" key="15">
    <source>
        <dbReference type="ARBA" id="ARBA00032605"/>
    </source>
</evidence>
<comment type="cofactor">
    <cofactor evidence="1 19">
        <name>Mg(2+)</name>
        <dbReference type="ChEBI" id="CHEBI:18420"/>
    </cofactor>
</comment>
<dbReference type="GO" id="GO:0009236">
    <property type="term" value="P:cobalamin biosynthetic process"/>
    <property type="evidence" value="ECO:0007669"/>
    <property type="project" value="UniProtKB-UniRule"/>
</dbReference>
<evidence type="ECO:0000256" key="8">
    <source>
        <dbReference type="ARBA" id="ARBA00022573"/>
    </source>
</evidence>
<keyword evidence="11 19" id="KW-0460">Magnesium</keyword>
<name>A0ABD4TKK7_9EURY</name>
<keyword evidence="8 19" id="KW-0169">Cobalamin biosynthesis</keyword>
<comment type="similarity">
    <text evidence="4 19">Belongs to the CobS family.</text>
</comment>
<dbReference type="EC" id="2.7.8.26" evidence="5 19"/>
<feature type="transmembrane region" description="Helical" evidence="19">
    <location>
        <begin position="189"/>
        <end position="208"/>
    </location>
</feature>
<feature type="transmembrane region" description="Helical" evidence="19">
    <location>
        <begin position="104"/>
        <end position="122"/>
    </location>
</feature>
<feature type="transmembrane region" description="Helical" evidence="19">
    <location>
        <begin position="46"/>
        <end position="70"/>
    </location>
</feature>
<dbReference type="AlphaFoldDB" id="A0ABD4TKK7"/>
<evidence type="ECO:0000256" key="12">
    <source>
        <dbReference type="ARBA" id="ARBA00022989"/>
    </source>
</evidence>
<comment type="subcellular location">
    <subcellularLocation>
        <location evidence="2 19">Cell membrane</location>
        <topology evidence="2 19">Multi-pass membrane protein</topology>
    </subcellularLocation>
</comment>
<gene>
    <name evidence="19 20" type="primary">cobS</name>
    <name evidence="20" type="ORF">FTO68_09845</name>
</gene>
<dbReference type="NCBIfam" id="TIGR00317">
    <property type="entry name" value="cobS"/>
    <property type="match status" value="1"/>
</dbReference>
<sequence>MSLFEGIRALLQFTTIFPIGRSADFDAFAERSYLYPLAGYLIGGLAALPLLFIPHPIAAAAIALGLLLLFSGCNHFDGLLDLGDGLMAHGSREVRIRALTDRQVGAGGVALGLMITLISFGALSSLPFIPMAVLVAEVSAKASMASLTALGRPFREGIHSYLFWRGRPWFVLPAWALTLPLFLLPIQQLAIFAALFGASVTTLVLLFGGERLFGGINGDIVGAANEIVRAVVFLSLLIVTGY</sequence>
<accession>A0ABD4TKK7</accession>
<dbReference type="HAMAP" id="MF_00719">
    <property type="entry name" value="CobS"/>
    <property type="match status" value="1"/>
</dbReference>
<dbReference type="PANTHER" id="PTHR34148">
    <property type="entry name" value="ADENOSYLCOBINAMIDE-GDP RIBAZOLETRANSFERASE"/>
    <property type="match status" value="1"/>
</dbReference>
<evidence type="ECO:0000256" key="1">
    <source>
        <dbReference type="ARBA" id="ARBA00001946"/>
    </source>
</evidence>
<evidence type="ECO:0000256" key="6">
    <source>
        <dbReference type="ARBA" id="ARBA00015850"/>
    </source>
</evidence>
<protein>
    <recommendedName>
        <fullName evidence="6 19">Adenosylcobinamide-GDP ribazoletransferase</fullName>
        <ecNumber evidence="5 19">2.7.8.26</ecNumber>
    </recommendedName>
    <alternativeName>
        <fullName evidence="16 19">Cobalamin synthase</fullName>
    </alternativeName>
    <alternativeName>
        <fullName evidence="15 19">Cobalamin-5'-phosphate synthase</fullName>
    </alternativeName>
</protein>
<evidence type="ECO:0000313" key="20">
    <source>
        <dbReference type="EMBL" id="MCQ1539281.1"/>
    </source>
</evidence>
<comment type="catalytic activity">
    <reaction evidence="18 19">
        <text>alpha-ribazole 5'-phosphate + adenosylcob(III)inamide-GDP = adenosylcob(III)alamin 5'-phosphate + GMP + H(+)</text>
        <dbReference type="Rhea" id="RHEA:23560"/>
        <dbReference type="ChEBI" id="CHEBI:15378"/>
        <dbReference type="ChEBI" id="CHEBI:57918"/>
        <dbReference type="ChEBI" id="CHEBI:58115"/>
        <dbReference type="ChEBI" id="CHEBI:60487"/>
        <dbReference type="ChEBI" id="CHEBI:60493"/>
        <dbReference type="EC" id="2.7.8.26"/>
    </reaction>
</comment>
<evidence type="ECO:0000256" key="14">
    <source>
        <dbReference type="ARBA" id="ARBA00025228"/>
    </source>
</evidence>
<evidence type="ECO:0000313" key="21">
    <source>
        <dbReference type="Proteomes" id="UP001524383"/>
    </source>
</evidence>
<dbReference type="InterPro" id="IPR003805">
    <property type="entry name" value="CobS"/>
</dbReference>
<evidence type="ECO:0000256" key="13">
    <source>
        <dbReference type="ARBA" id="ARBA00023136"/>
    </source>
</evidence>
<dbReference type="GO" id="GO:0008818">
    <property type="term" value="F:cobalamin 5'-phosphate synthase activity"/>
    <property type="evidence" value="ECO:0007669"/>
    <property type="project" value="UniProtKB-UniRule"/>
</dbReference>
<comment type="caution">
    <text evidence="19">Lacks conserved residue(s) required for the propagation of feature annotation.</text>
</comment>
<dbReference type="RefSeq" id="WP_255333245.1">
    <property type="nucleotide sequence ID" value="NZ_VOTZ01000023.1"/>
</dbReference>
<keyword evidence="10 19" id="KW-0812">Transmembrane</keyword>
<evidence type="ECO:0000256" key="4">
    <source>
        <dbReference type="ARBA" id="ARBA00010561"/>
    </source>
</evidence>
<evidence type="ECO:0000256" key="18">
    <source>
        <dbReference type="ARBA" id="ARBA00049504"/>
    </source>
</evidence>
<keyword evidence="13 19" id="KW-0472">Membrane</keyword>